<evidence type="ECO:0000313" key="13">
    <source>
        <dbReference type="Proteomes" id="UP001205105"/>
    </source>
</evidence>
<dbReference type="AlphaFoldDB" id="A0AAD5DJJ4"/>
<dbReference type="PANTHER" id="PTHR16222">
    <property type="entry name" value="ADP-RIBOSYLGLYCOHYDROLASE"/>
    <property type="match status" value="1"/>
</dbReference>
<dbReference type="EC" id="3.2.1.143" evidence="2"/>
<keyword evidence="13" id="KW-1185">Reference proteome</keyword>
<dbReference type="InterPro" id="IPR005502">
    <property type="entry name" value="Ribosyl_crysJ1"/>
</dbReference>
<protein>
    <recommendedName>
        <fullName evidence="4">ADP-ribosylhydrolase ARH3</fullName>
        <ecNumber evidence="2">3.2.1.143</ecNumber>
    </recommendedName>
    <alternativeName>
        <fullName evidence="5">ADP-ribose glycohydrolase ARH3</fullName>
    </alternativeName>
    <alternativeName>
        <fullName evidence="6">ADP-ribosylhydrolase 3</fullName>
    </alternativeName>
    <alternativeName>
        <fullName evidence="9">O-acetyl-ADP-ribose deacetylase ARH3</fullName>
    </alternativeName>
    <alternativeName>
        <fullName evidence="10">Poly(ADP-ribose) glycohydrolase ARH3</fullName>
    </alternativeName>
    <alternativeName>
        <fullName evidence="8">[Protein ADP-ribosylarginine] hydrolase-like protein 2</fullName>
    </alternativeName>
    <alternativeName>
        <fullName evidence="7">[Protein ADP-ribosylserine] hydrolase</fullName>
    </alternativeName>
</protein>
<evidence type="ECO:0000256" key="6">
    <source>
        <dbReference type="ARBA" id="ARBA00042471"/>
    </source>
</evidence>
<comment type="similarity">
    <text evidence="1">Belongs to the ADP-ribosylglycohydrolase family.</text>
</comment>
<evidence type="ECO:0000256" key="2">
    <source>
        <dbReference type="ARBA" id="ARBA00012255"/>
    </source>
</evidence>
<evidence type="ECO:0000256" key="9">
    <source>
        <dbReference type="ARBA" id="ARBA00043187"/>
    </source>
</evidence>
<evidence type="ECO:0000256" key="10">
    <source>
        <dbReference type="ARBA" id="ARBA00043193"/>
    </source>
</evidence>
<sequence length="356" mass="37842">MRYYDLDELRRDYGEVTGYTDPKPGRYHSGCRAGDLSQTGQVCGLLLRSLAERGHYDEPDFCARYASDLGEAARLSMANIRLTHQDATTAGQSMSFAIIVAALIQARVMPVCMISASNMTLLDHIKLWFGVAHLPAGPVSPRLGRYMSDACLLLGIPTPPILDLTTWYVQGHRLDDELAWGRLWPAAKAGELPIAHAVLAGEERQVPVDSTATMPRPDSLFQAAWVAAAARSSRITIPPELVGLVYGMGCNLDFLLPASFYLATLFEREPTPAARFEQAVLAAVNSGGNNMARAAMTGALVGAQVGLSAIPPRFVEGLSDGRELAALALQLATAAFPEQGTAAGSGSGEAVQAAGS</sequence>
<evidence type="ECO:0000256" key="4">
    <source>
        <dbReference type="ARBA" id="ARBA00041057"/>
    </source>
</evidence>
<keyword evidence="3" id="KW-0378">Hydrolase</keyword>
<organism evidence="12 13">
    <name type="scientific">Chlorella ohadii</name>
    <dbReference type="NCBI Taxonomy" id="2649997"/>
    <lineage>
        <taxon>Eukaryota</taxon>
        <taxon>Viridiplantae</taxon>
        <taxon>Chlorophyta</taxon>
        <taxon>core chlorophytes</taxon>
        <taxon>Trebouxiophyceae</taxon>
        <taxon>Chlorellales</taxon>
        <taxon>Chlorellaceae</taxon>
        <taxon>Chlorella clade</taxon>
        <taxon>Chlorella</taxon>
    </lineage>
</organism>
<dbReference type="SUPFAM" id="SSF101478">
    <property type="entry name" value="ADP-ribosylglycohydrolase"/>
    <property type="match status" value="1"/>
</dbReference>
<name>A0AAD5DJJ4_9CHLO</name>
<dbReference type="InterPro" id="IPR050792">
    <property type="entry name" value="ADP-ribosylglycohydrolase"/>
</dbReference>
<dbReference type="InterPro" id="IPR036705">
    <property type="entry name" value="Ribosyl_crysJ1_sf"/>
</dbReference>
<proteinExistence type="inferred from homology"/>
<dbReference type="Gene3D" id="1.10.4080.10">
    <property type="entry name" value="ADP-ribosylation/Crystallin J1"/>
    <property type="match status" value="2"/>
</dbReference>
<dbReference type="Proteomes" id="UP001205105">
    <property type="component" value="Unassembled WGS sequence"/>
</dbReference>
<comment type="catalytic activity">
    <reaction evidence="11">
        <text>alpha-NAD(+) + H2O = ADP-D-ribose + nicotinamide + H(+)</text>
        <dbReference type="Rhea" id="RHEA:68792"/>
        <dbReference type="ChEBI" id="CHEBI:15377"/>
        <dbReference type="ChEBI" id="CHEBI:15378"/>
        <dbReference type="ChEBI" id="CHEBI:17154"/>
        <dbReference type="ChEBI" id="CHEBI:57967"/>
        <dbReference type="ChEBI" id="CHEBI:77017"/>
    </reaction>
</comment>
<comment type="caution">
    <text evidence="12">The sequence shown here is derived from an EMBL/GenBank/DDBJ whole genome shotgun (WGS) entry which is preliminary data.</text>
</comment>
<evidence type="ECO:0000256" key="1">
    <source>
        <dbReference type="ARBA" id="ARBA00010702"/>
    </source>
</evidence>
<dbReference type="Pfam" id="PF03747">
    <property type="entry name" value="ADP_ribosyl_GH"/>
    <property type="match status" value="2"/>
</dbReference>
<evidence type="ECO:0000256" key="8">
    <source>
        <dbReference type="ARBA" id="ARBA00042850"/>
    </source>
</evidence>
<dbReference type="EMBL" id="JADXDR010000154">
    <property type="protein sequence ID" value="KAI7837413.1"/>
    <property type="molecule type" value="Genomic_DNA"/>
</dbReference>
<gene>
    <name evidence="12" type="ORF">COHA_008780</name>
</gene>
<evidence type="ECO:0000313" key="12">
    <source>
        <dbReference type="EMBL" id="KAI7837413.1"/>
    </source>
</evidence>
<accession>A0AAD5DJJ4</accession>
<dbReference type="GO" id="GO:0004649">
    <property type="term" value="F:poly(ADP-ribose) glycohydrolase activity"/>
    <property type="evidence" value="ECO:0007669"/>
    <property type="project" value="UniProtKB-EC"/>
</dbReference>
<evidence type="ECO:0000256" key="5">
    <source>
        <dbReference type="ARBA" id="ARBA00042398"/>
    </source>
</evidence>
<evidence type="ECO:0000256" key="11">
    <source>
        <dbReference type="ARBA" id="ARBA00049015"/>
    </source>
</evidence>
<evidence type="ECO:0000256" key="3">
    <source>
        <dbReference type="ARBA" id="ARBA00022801"/>
    </source>
</evidence>
<evidence type="ECO:0000256" key="7">
    <source>
        <dbReference type="ARBA" id="ARBA00042722"/>
    </source>
</evidence>
<reference evidence="12" key="1">
    <citation type="submission" date="2020-11" db="EMBL/GenBank/DDBJ databases">
        <title>Chlorella ohadii genome sequencing and assembly.</title>
        <authorList>
            <person name="Murik O."/>
            <person name="Treves H."/>
            <person name="Kedem I."/>
            <person name="Shotland Y."/>
            <person name="Kaplan A."/>
        </authorList>
    </citation>
    <scope>NUCLEOTIDE SEQUENCE</scope>
    <source>
        <strain evidence="12">1</strain>
    </source>
</reference>
<dbReference type="PANTHER" id="PTHR16222:SF24">
    <property type="entry name" value="ADP-RIBOSYLHYDROLASE ARH3"/>
    <property type="match status" value="1"/>
</dbReference>